<reference evidence="11" key="2">
    <citation type="submission" date="2024-06" db="EMBL/GenBank/DDBJ databases">
        <title>Vaginal Lactobacillus fatty acid response mechanisms reveal a metabolite-targeted strategy for bacterial vaginosis treatment.</title>
        <authorList>
            <person name="Zhu M."/>
            <person name="Blainey P.C."/>
            <person name="Bloom S.M."/>
            <person name="Kwon D.S."/>
        </authorList>
    </citation>
    <scope>NUCLEOTIDE SEQUENCE</scope>
    <source>
        <strain evidence="11">194_F1_1</strain>
    </source>
</reference>
<comment type="subcellular location">
    <subcellularLocation>
        <location evidence="1">Cell inner membrane</location>
        <topology evidence="1">Multi-pass membrane protein</topology>
    </subcellularLocation>
</comment>
<dbReference type="EMBL" id="JBETVU010000012">
    <property type="protein sequence ID" value="MES5150025.1"/>
    <property type="molecule type" value="Genomic_DNA"/>
</dbReference>
<evidence type="ECO:0000313" key="11">
    <source>
        <dbReference type="EMBL" id="MES5150025.1"/>
    </source>
</evidence>
<evidence type="ECO:0000256" key="5">
    <source>
        <dbReference type="ARBA" id="ARBA00022683"/>
    </source>
</evidence>
<dbReference type="PROSITE" id="PS51104">
    <property type="entry name" value="PTS_EIIC_TYPE_2"/>
    <property type="match status" value="1"/>
</dbReference>
<evidence type="ECO:0000256" key="2">
    <source>
        <dbReference type="ARBA" id="ARBA00022448"/>
    </source>
</evidence>
<dbReference type="InterPro" id="IPR013014">
    <property type="entry name" value="PTS_EIIC_2"/>
</dbReference>
<dbReference type="GO" id="GO:0009401">
    <property type="term" value="P:phosphoenolpyruvate-dependent sugar phosphotransferase system"/>
    <property type="evidence" value="ECO:0007669"/>
    <property type="project" value="UniProtKB-KW"/>
</dbReference>
<dbReference type="PANTHER" id="PTHR30505:SF0">
    <property type="entry name" value="FRUCTOSE-LIKE PTS SYSTEM EIIBC COMPONENT-RELATED"/>
    <property type="match status" value="1"/>
</dbReference>
<evidence type="ECO:0000313" key="14">
    <source>
        <dbReference type="Proteomes" id="UP001434419"/>
    </source>
</evidence>
<evidence type="ECO:0000256" key="4">
    <source>
        <dbReference type="ARBA" id="ARBA00022597"/>
    </source>
</evidence>
<feature type="transmembrane region" description="Helical" evidence="9">
    <location>
        <begin position="324"/>
        <end position="346"/>
    </location>
</feature>
<dbReference type="InterPro" id="IPR003352">
    <property type="entry name" value="PTS_EIIC"/>
</dbReference>
<dbReference type="EMBL" id="SCLX01000101">
    <property type="protein sequence ID" value="RXF55154.1"/>
    <property type="molecule type" value="Genomic_DNA"/>
</dbReference>
<keyword evidence="7 9" id="KW-1133">Transmembrane helix</keyword>
<evidence type="ECO:0000256" key="6">
    <source>
        <dbReference type="ARBA" id="ARBA00022692"/>
    </source>
</evidence>
<dbReference type="PANTHER" id="PTHR30505">
    <property type="entry name" value="FRUCTOSE-LIKE PERMEASE"/>
    <property type="match status" value="1"/>
</dbReference>
<dbReference type="InterPro" id="IPR050864">
    <property type="entry name" value="Bacterial_PTS_Sugar_Transport"/>
</dbReference>
<name>A0A135Z1J3_9LACO</name>
<feature type="transmembrane region" description="Helical" evidence="9">
    <location>
        <begin position="108"/>
        <end position="124"/>
    </location>
</feature>
<sequence>MMKFKKLMHDWQGYIMTGISYMIPTIIGGALIVGIPQLIGMACGVNDLGKFAKATGFFHMLYQVNQVGWIGIGLVNLVIGGYIAYAIGDKPALGAGFIGGQLATNTQQGFIGAMVAGFIAGYVARWCRKHINVPEKWNSANELILTPLLTTGAVAIVNGLILAGPLAWINTGLLAWIKTMVNDHTNGLILALIMGGMIGVDLGGPVNKAAWAAGNFFFLEGVYKPCLYTNIAICAIPLGYALMTFIWPKKRFSPQLLEMGRTNLINGTFGITEGAIPFWMKAPQLIFVNVIGGALGAGVGELMGVSSHIPPLGGIPGILTADNIPAYVCGILACALFIAVVAPLVANFTEDNGKKISEDDIKLDITTE</sequence>
<dbReference type="Pfam" id="PF02378">
    <property type="entry name" value="PTS_EIIC"/>
    <property type="match status" value="1"/>
</dbReference>
<accession>A0A135Z1J3</accession>
<gene>
    <name evidence="11" type="ORF">ABVC42_08920</name>
    <name evidence="12" type="ORF">ERD32_11180</name>
</gene>
<reference evidence="12 13" key="1">
    <citation type="submission" date="2019-01" db="EMBL/GenBank/DDBJ databases">
        <title>The genome sequence of Lactobacillus crispatus L49.</title>
        <authorList>
            <person name="Zhong J."/>
            <person name="Zhang J."/>
        </authorList>
    </citation>
    <scope>NUCLEOTIDE SEQUENCE [LARGE SCALE GENOMIC DNA]</scope>
    <source>
        <strain evidence="12 13">L49</strain>
    </source>
</reference>
<feature type="transmembrane region" description="Helical" evidence="9">
    <location>
        <begin position="188"/>
        <end position="207"/>
    </location>
</feature>
<dbReference type="GO" id="GO:0005351">
    <property type="term" value="F:carbohydrate:proton symporter activity"/>
    <property type="evidence" value="ECO:0007669"/>
    <property type="project" value="InterPro"/>
</dbReference>
<dbReference type="Proteomes" id="UP001434419">
    <property type="component" value="Unassembled WGS sequence"/>
</dbReference>
<keyword evidence="5" id="KW-0598">Phosphotransferase system</keyword>
<keyword evidence="4" id="KW-0762">Sugar transport</keyword>
<evidence type="ECO:0000313" key="12">
    <source>
        <dbReference type="EMBL" id="RXF55154.1"/>
    </source>
</evidence>
<feature type="transmembrane region" description="Helical" evidence="9">
    <location>
        <begin position="227"/>
        <end position="247"/>
    </location>
</feature>
<protein>
    <submittedName>
        <fullName evidence="12">PTS fructose transporter subunit IIC</fullName>
    </submittedName>
</protein>
<evidence type="ECO:0000313" key="13">
    <source>
        <dbReference type="Proteomes" id="UP000289808"/>
    </source>
</evidence>
<feature type="transmembrane region" description="Helical" evidence="9">
    <location>
        <begin position="144"/>
        <end position="168"/>
    </location>
</feature>
<keyword evidence="6 9" id="KW-0812">Transmembrane</keyword>
<dbReference type="RefSeq" id="WP_005718239.1">
    <property type="nucleotide sequence ID" value="NZ_CP033426.1"/>
</dbReference>
<feature type="transmembrane region" description="Helical" evidence="9">
    <location>
        <begin position="67"/>
        <end position="87"/>
    </location>
</feature>
<evidence type="ECO:0000256" key="1">
    <source>
        <dbReference type="ARBA" id="ARBA00004429"/>
    </source>
</evidence>
<evidence type="ECO:0000259" key="10">
    <source>
        <dbReference type="PROSITE" id="PS51104"/>
    </source>
</evidence>
<feature type="domain" description="PTS EIIC type-2" evidence="10">
    <location>
        <begin position="11"/>
        <end position="351"/>
    </location>
</feature>
<evidence type="ECO:0000256" key="7">
    <source>
        <dbReference type="ARBA" id="ARBA00022989"/>
    </source>
</evidence>
<evidence type="ECO:0000256" key="8">
    <source>
        <dbReference type="ARBA" id="ARBA00023136"/>
    </source>
</evidence>
<evidence type="ECO:0000256" key="3">
    <source>
        <dbReference type="ARBA" id="ARBA00022475"/>
    </source>
</evidence>
<organism evidence="12 13">
    <name type="scientific">Lactobacillus crispatus</name>
    <dbReference type="NCBI Taxonomy" id="47770"/>
    <lineage>
        <taxon>Bacteria</taxon>
        <taxon>Bacillati</taxon>
        <taxon>Bacillota</taxon>
        <taxon>Bacilli</taxon>
        <taxon>Lactobacillales</taxon>
        <taxon>Lactobacillaceae</taxon>
        <taxon>Lactobacillus</taxon>
    </lineage>
</organism>
<dbReference type="GO" id="GO:0008982">
    <property type="term" value="F:protein-N(PI)-phosphohistidine-sugar phosphotransferase activity"/>
    <property type="evidence" value="ECO:0007669"/>
    <property type="project" value="InterPro"/>
</dbReference>
<keyword evidence="8 9" id="KW-0472">Membrane</keyword>
<evidence type="ECO:0000256" key="9">
    <source>
        <dbReference type="SAM" id="Phobius"/>
    </source>
</evidence>
<feature type="transmembrane region" description="Helical" evidence="9">
    <location>
        <begin position="285"/>
        <end position="304"/>
    </location>
</feature>
<dbReference type="InterPro" id="IPR006327">
    <property type="entry name" value="PTS_IIC_fruc"/>
</dbReference>
<comment type="caution">
    <text evidence="12">The sequence shown here is derived from an EMBL/GenBank/DDBJ whole genome shotgun (WGS) entry which is preliminary data.</text>
</comment>
<keyword evidence="2" id="KW-0813">Transport</keyword>
<dbReference type="AlphaFoldDB" id="A0A135Z1J3"/>
<proteinExistence type="predicted"/>
<dbReference type="GO" id="GO:0005886">
    <property type="term" value="C:plasma membrane"/>
    <property type="evidence" value="ECO:0007669"/>
    <property type="project" value="UniProtKB-SubCell"/>
</dbReference>
<dbReference type="GO" id="GO:0090563">
    <property type="term" value="F:protein-phosphocysteine-sugar phosphotransferase activity"/>
    <property type="evidence" value="ECO:0007669"/>
    <property type="project" value="TreeGrafter"/>
</dbReference>
<feature type="transmembrane region" description="Helical" evidence="9">
    <location>
        <begin position="21"/>
        <end position="39"/>
    </location>
</feature>
<keyword evidence="3" id="KW-1003">Cell membrane</keyword>
<dbReference type="Proteomes" id="UP000289808">
    <property type="component" value="Unassembled WGS sequence"/>
</dbReference>
<dbReference type="NCBIfam" id="TIGR01427">
    <property type="entry name" value="PTS_IIC_fructo"/>
    <property type="match status" value="1"/>
</dbReference>
<keyword evidence="14" id="KW-1185">Reference proteome</keyword>